<accession>A0A6A4R183</accession>
<dbReference type="OrthoDB" id="428577at2759"/>
<evidence type="ECO:0000313" key="2">
    <source>
        <dbReference type="EMBL" id="KAE9619890.1"/>
    </source>
</evidence>
<reference evidence="3" key="1">
    <citation type="journal article" date="2020" name="Nat. Commun.">
        <title>Genome sequence of the cluster root forming white lupin.</title>
        <authorList>
            <person name="Hufnagel B."/>
            <person name="Marques A."/>
            <person name="Soriano A."/>
            <person name="Marques L."/>
            <person name="Divol F."/>
            <person name="Doumas P."/>
            <person name="Sallet E."/>
            <person name="Mancinotti D."/>
            <person name="Carrere S."/>
            <person name="Marande W."/>
            <person name="Arribat S."/>
            <person name="Keller J."/>
            <person name="Huneau C."/>
            <person name="Blein T."/>
            <person name="Aime D."/>
            <person name="Laguerre M."/>
            <person name="Taylor J."/>
            <person name="Schubert V."/>
            <person name="Nelson M."/>
            <person name="Geu-Flores F."/>
            <person name="Crespi M."/>
            <person name="Gallardo-Guerrero K."/>
            <person name="Delaux P.-M."/>
            <person name="Salse J."/>
            <person name="Berges H."/>
            <person name="Guyot R."/>
            <person name="Gouzy J."/>
            <person name="Peret B."/>
        </authorList>
    </citation>
    <scope>NUCLEOTIDE SEQUENCE [LARGE SCALE GENOMIC DNA]</scope>
    <source>
        <strain evidence="3">cv. Amiga</strain>
    </source>
</reference>
<gene>
    <name evidence="2" type="ORF">Lalb_Chr02g0158051</name>
</gene>
<dbReference type="PROSITE" id="PS50053">
    <property type="entry name" value="UBIQUITIN_2"/>
    <property type="match status" value="1"/>
</dbReference>
<dbReference type="Gene3D" id="3.10.20.90">
    <property type="entry name" value="Phosphatidylinositol 3-kinase Catalytic Subunit, Chain A, domain 1"/>
    <property type="match status" value="1"/>
</dbReference>
<dbReference type="Proteomes" id="UP000447434">
    <property type="component" value="Chromosome 2"/>
</dbReference>
<protein>
    <recommendedName>
        <fullName evidence="1">Ubiquitin-like domain-containing protein</fullName>
    </recommendedName>
</protein>
<dbReference type="AlphaFoldDB" id="A0A6A4R183"/>
<organism evidence="2 3">
    <name type="scientific">Lupinus albus</name>
    <name type="common">White lupine</name>
    <name type="synonym">Lupinus termis</name>
    <dbReference type="NCBI Taxonomy" id="3870"/>
    <lineage>
        <taxon>Eukaryota</taxon>
        <taxon>Viridiplantae</taxon>
        <taxon>Streptophyta</taxon>
        <taxon>Embryophyta</taxon>
        <taxon>Tracheophyta</taxon>
        <taxon>Spermatophyta</taxon>
        <taxon>Magnoliopsida</taxon>
        <taxon>eudicotyledons</taxon>
        <taxon>Gunneridae</taxon>
        <taxon>Pentapetalae</taxon>
        <taxon>rosids</taxon>
        <taxon>fabids</taxon>
        <taxon>Fabales</taxon>
        <taxon>Fabaceae</taxon>
        <taxon>Papilionoideae</taxon>
        <taxon>50 kb inversion clade</taxon>
        <taxon>genistoids sensu lato</taxon>
        <taxon>core genistoids</taxon>
        <taxon>Genisteae</taxon>
        <taxon>Lupinus</taxon>
    </lineage>
</organism>
<comment type="caution">
    <text evidence="2">The sequence shown here is derived from an EMBL/GenBank/DDBJ whole genome shotgun (WGS) entry which is preliminary data.</text>
</comment>
<dbReference type="InterPro" id="IPR000626">
    <property type="entry name" value="Ubiquitin-like_dom"/>
</dbReference>
<evidence type="ECO:0000313" key="3">
    <source>
        <dbReference type="Proteomes" id="UP000447434"/>
    </source>
</evidence>
<dbReference type="EMBL" id="WOCE01000002">
    <property type="protein sequence ID" value="KAE9619890.1"/>
    <property type="molecule type" value="Genomic_DNA"/>
</dbReference>
<dbReference type="InterPro" id="IPR029071">
    <property type="entry name" value="Ubiquitin-like_domsf"/>
</dbReference>
<evidence type="ECO:0000259" key="1">
    <source>
        <dbReference type="PROSITE" id="PS50053"/>
    </source>
</evidence>
<sequence length="203" mass="23714">MLSLSLLKPFSYYITTYPHKLLFKLSSSKREIKELERRKIKGSKKRKKEMIKLKSKRFFRNSSKHSNGNKAAPTIDKDCSEIKWELRPGGMLVQKRERNNLGEEIITIRVSTMSQWHDISIEDTSTFGELKMILSLVTRLEPREQRLLFKGKERDDNEFLHMIGVRDKDKVLLLEDPAFKEKKLLGMARDQPINNLCCTTISA</sequence>
<feature type="domain" description="Ubiquitin-like" evidence="1">
    <location>
        <begin position="106"/>
        <end position="174"/>
    </location>
</feature>
<dbReference type="PANTHER" id="PTHR47376">
    <property type="entry name" value="OS02G0597700 PROTEIN"/>
    <property type="match status" value="1"/>
</dbReference>
<dbReference type="Pfam" id="PF00240">
    <property type="entry name" value="ubiquitin"/>
    <property type="match status" value="1"/>
</dbReference>
<dbReference type="SUPFAM" id="SSF54236">
    <property type="entry name" value="Ubiquitin-like"/>
    <property type="match status" value="1"/>
</dbReference>
<name>A0A6A4R183_LUPAL</name>
<proteinExistence type="predicted"/>
<keyword evidence="3" id="KW-1185">Reference proteome</keyword>